<dbReference type="Proteomes" id="UP000193411">
    <property type="component" value="Unassembled WGS sequence"/>
</dbReference>
<feature type="region of interest" description="Disordered" evidence="1">
    <location>
        <begin position="71"/>
        <end position="139"/>
    </location>
</feature>
<name>A0A1Y2HWK2_9FUNG</name>
<reference evidence="2 3" key="1">
    <citation type="submission" date="2016-07" db="EMBL/GenBank/DDBJ databases">
        <title>Pervasive Adenine N6-methylation of Active Genes in Fungi.</title>
        <authorList>
            <consortium name="DOE Joint Genome Institute"/>
            <person name="Mondo S.J."/>
            <person name="Dannebaum R.O."/>
            <person name="Kuo R.C."/>
            <person name="Labutti K."/>
            <person name="Haridas S."/>
            <person name="Kuo A."/>
            <person name="Salamov A."/>
            <person name="Ahrendt S.R."/>
            <person name="Lipzen A."/>
            <person name="Sullivan W."/>
            <person name="Andreopoulos W.B."/>
            <person name="Clum A."/>
            <person name="Lindquist E."/>
            <person name="Daum C."/>
            <person name="Ramamoorthy G.K."/>
            <person name="Gryganskyi A."/>
            <person name="Culley D."/>
            <person name="Magnuson J.K."/>
            <person name="James T.Y."/>
            <person name="O'Malley M.A."/>
            <person name="Stajich J.E."/>
            <person name="Spatafora J.W."/>
            <person name="Visel A."/>
            <person name="Grigoriev I.V."/>
        </authorList>
    </citation>
    <scope>NUCLEOTIDE SEQUENCE [LARGE SCALE GENOMIC DNA]</scope>
    <source>
        <strain evidence="2 3">PL171</strain>
    </source>
</reference>
<evidence type="ECO:0000313" key="3">
    <source>
        <dbReference type="Proteomes" id="UP000193411"/>
    </source>
</evidence>
<dbReference type="AlphaFoldDB" id="A0A1Y2HWK2"/>
<feature type="region of interest" description="Disordered" evidence="1">
    <location>
        <begin position="31"/>
        <end position="52"/>
    </location>
</feature>
<feature type="compositionally biased region" description="Polar residues" evidence="1">
    <location>
        <begin position="38"/>
        <end position="52"/>
    </location>
</feature>
<gene>
    <name evidence="2" type="ORF">BCR44DRAFT_1034647</name>
</gene>
<evidence type="ECO:0000313" key="2">
    <source>
        <dbReference type="EMBL" id="ORZ37532.1"/>
    </source>
</evidence>
<sequence>MPIRRPTRPLAPTPSPCLCPLATPPQLLLERPTHRHPTNPSINTSNSTMTIPISSNTTNLHTLVPLRPPFPLPARQRPAAAAAAAATPTPTAAFTDSAAPAASAALEPASRHPSATTTAPLVPAPPPPSDIPSGLPLPPAYREKVQQLKAILLDRKNWKVCRGTPTSSHKVPPGEFDAGELVCRNCKQHDPKFFLEPEQADAKIKELLSSEPCHFVPRYDQAGCGVDRDRPNYDSKDWTTWALKPNSRGTVLRERLWQCCLGGGRKAAAKYRAGQAKNTTKIGCPRSLYAVTRWDAQEQCAKLVEIYFKHKHLPECYEHASTSKGGVAGGDE</sequence>
<feature type="compositionally biased region" description="Pro residues" evidence="1">
    <location>
        <begin position="122"/>
        <end position="139"/>
    </location>
</feature>
<proteinExistence type="predicted"/>
<protein>
    <submittedName>
        <fullName evidence="2">Uncharacterized protein</fullName>
    </submittedName>
</protein>
<evidence type="ECO:0000256" key="1">
    <source>
        <dbReference type="SAM" id="MobiDB-lite"/>
    </source>
</evidence>
<dbReference type="OrthoDB" id="5587430at2759"/>
<organism evidence="2 3">
    <name type="scientific">Catenaria anguillulae PL171</name>
    <dbReference type="NCBI Taxonomy" id="765915"/>
    <lineage>
        <taxon>Eukaryota</taxon>
        <taxon>Fungi</taxon>
        <taxon>Fungi incertae sedis</taxon>
        <taxon>Blastocladiomycota</taxon>
        <taxon>Blastocladiomycetes</taxon>
        <taxon>Blastocladiales</taxon>
        <taxon>Catenariaceae</taxon>
        <taxon>Catenaria</taxon>
    </lineage>
</organism>
<comment type="caution">
    <text evidence="2">The sequence shown here is derived from an EMBL/GenBank/DDBJ whole genome shotgun (WGS) entry which is preliminary data.</text>
</comment>
<feature type="compositionally biased region" description="Low complexity" evidence="1">
    <location>
        <begin position="73"/>
        <end position="121"/>
    </location>
</feature>
<dbReference type="EMBL" id="MCFL01000012">
    <property type="protein sequence ID" value="ORZ37532.1"/>
    <property type="molecule type" value="Genomic_DNA"/>
</dbReference>
<accession>A0A1Y2HWK2</accession>
<keyword evidence="3" id="KW-1185">Reference proteome</keyword>